<feature type="transmembrane region" description="Helical" evidence="1">
    <location>
        <begin position="345"/>
        <end position="366"/>
    </location>
</feature>
<feature type="transmembrane region" description="Helical" evidence="1">
    <location>
        <begin position="373"/>
        <end position="391"/>
    </location>
</feature>
<keyword evidence="1" id="KW-0472">Membrane</keyword>
<comment type="caution">
    <text evidence="2">The sequence shown here is derived from an EMBL/GenBank/DDBJ whole genome shotgun (WGS) entry which is preliminary data.</text>
</comment>
<feature type="transmembrane region" description="Helical" evidence="1">
    <location>
        <begin position="175"/>
        <end position="199"/>
    </location>
</feature>
<feature type="transmembrane region" description="Helical" evidence="1">
    <location>
        <begin position="32"/>
        <end position="48"/>
    </location>
</feature>
<evidence type="ECO:0000313" key="2">
    <source>
        <dbReference type="EMBL" id="MBS4195128.1"/>
    </source>
</evidence>
<dbReference type="RefSeq" id="WP_213124369.1">
    <property type="nucleotide sequence ID" value="NZ_JAGYPG010000002.1"/>
</dbReference>
<evidence type="ECO:0000313" key="3">
    <source>
        <dbReference type="Proteomes" id="UP000681414"/>
    </source>
</evidence>
<feature type="transmembrane region" description="Helical" evidence="1">
    <location>
        <begin position="205"/>
        <end position="228"/>
    </location>
</feature>
<name>A0A942TCB9_9BACI</name>
<gene>
    <name evidence="2" type="ORF">KHA97_08670</name>
</gene>
<feature type="transmembrane region" description="Helical" evidence="1">
    <location>
        <begin position="84"/>
        <end position="107"/>
    </location>
</feature>
<feature type="transmembrane region" description="Helical" evidence="1">
    <location>
        <begin position="6"/>
        <end position="27"/>
    </location>
</feature>
<dbReference type="EMBL" id="JAGYPG010000002">
    <property type="protein sequence ID" value="MBS4195128.1"/>
    <property type="molecule type" value="Genomic_DNA"/>
</dbReference>
<dbReference type="AlphaFoldDB" id="A0A942TCB9"/>
<feature type="transmembrane region" description="Helical" evidence="1">
    <location>
        <begin position="249"/>
        <end position="271"/>
    </location>
</feature>
<protein>
    <submittedName>
        <fullName evidence="2">Uncharacterized protein</fullName>
    </submittedName>
</protein>
<keyword evidence="3" id="KW-1185">Reference proteome</keyword>
<organism evidence="2 3">
    <name type="scientific">Lederbergia citri</name>
    <dbReference type="NCBI Taxonomy" id="2833580"/>
    <lineage>
        <taxon>Bacteria</taxon>
        <taxon>Bacillati</taxon>
        <taxon>Bacillota</taxon>
        <taxon>Bacilli</taxon>
        <taxon>Bacillales</taxon>
        <taxon>Bacillaceae</taxon>
        <taxon>Lederbergia</taxon>
    </lineage>
</organism>
<feature type="transmembrane region" description="Helical" evidence="1">
    <location>
        <begin position="433"/>
        <end position="453"/>
    </location>
</feature>
<keyword evidence="1" id="KW-1133">Transmembrane helix</keyword>
<feature type="transmembrane region" description="Helical" evidence="1">
    <location>
        <begin position="277"/>
        <end position="294"/>
    </location>
</feature>
<evidence type="ECO:0000256" key="1">
    <source>
        <dbReference type="SAM" id="Phobius"/>
    </source>
</evidence>
<proteinExistence type="predicted"/>
<feature type="transmembrane region" description="Helical" evidence="1">
    <location>
        <begin position="315"/>
        <end position="333"/>
    </location>
</feature>
<sequence length="454" mass="51638">MKHHMLFSHLYIFYSAVFLIHMINIFIESERINYIIGILAILMLIVSFSRATRLFKILGAAFLLVGSYLFFYTGKHIGDIPNLLTSNISLLTLLCMLPWMSSVVWSGRFDKSLNAIMKYNVIDLGKLYVRSSATTLSLGAFLNLSAISITQDVLKENLAKTESSLRNSFMTMSTLRSFSLAVLWSPLEILLAVSIFVTGVNYVSLLPWLLVIAAITFTLDNLWGRIYFKKHPYEIEKKMEINKKELIKRFFHLTVALGTFLLLVILCGNILKINFILSVTLLIFPFSFIWSVLLKRVRTFWIIGWNTWKQKTNNMQNFIVLFISLSFFSYSLSNTTFLDVIQKPILYVADYPLLIFFVIQFLFIFLSMFGIHPIAIIGILTGLITTLIDLFNPLSLAIVIVTSAMATLTVSTYGLIVTLTAINTKQSPYKITLVNMPYAFMFGGIGSIIAYFLL</sequence>
<feature type="transmembrane region" description="Helical" evidence="1">
    <location>
        <begin position="397"/>
        <end position="421"/>
    </location>
</feature>
<reference evidence="2 3" key="1">
    <citation type="submission" date="2021-05" db="EMBL/GenBank/DDBJ databases">
        <title>Novel Bacillus species.</title>
        <authorList>
            <person name="Liu G."/>
        </authorList>
    </citation>
    <scope>NUCLEOTIDE SEQUENCE [LARGE SCALE GENOMIC DNA]</scope>
    <source>
        <strain evidence="3">FJAT-49780</strain>
    </source>
</reference>
<accession>A0A942TCB9</accession>
<feature type="transmembrane region" description="Helical" evidence="1">
    <location>
        <begin position="54"/>
        <end position="72"/>
    </location>
</feature>
<dbReference type="Proteomes" id="UP000681414">
    <property type="component" value="Unassembled WGS sequence"/>
</dbReference>
<keyword evidence="1" id="KW-0812">Transmembrane</keyword>